<keyword evidence="19 28" id="KW-0675">Receptor</keyword>
<dbReference type="InterPro" id="IPR017441">
    <property type="entry name" value="Protein_kinase_ATP_BS"/>
</dbReference>
<evidence type="ECO:0000259" key="31">
    <source>
        <dbReference type="PROSITE" id="PS50835"/>
    </source>
</evidence>
<evidence type="ECO:0000313" key="33">
    <source>
        <dbReference type="Proteomes" id="UP000265040"/>
    </source>
</evidence>
<evidence type="ECO:0000256" key="19">
    <source>
        <dbReference type="ARBA" id="ARBA00023170"/>
    </source>
</evidence>
<keyword evidence="21 28" id="KW-0393">Immunoglobulin domain</keyword>
<dbReference type="PROSITE" id="PS50011">
    <property type="entry name" value="PROTEIN_KINASE_DOM"/>
    <property type="match status" value="1"/>
</dbReference>
<name>A0A7N6A4S0_ANATE</name>
<keyword evidence="15 29" id="KW-1133">Transmembrane helix</keyword>
<feature type="binding site" evidence="25 27">
    <location>
        <position position="592"/>
    </location>
    <ligand>
        <name>ATP</name>
        <dbReference type="ChEBI" id="CHEBI:30616"/>
    </ligand>
</feature>
<reference evidence="32" key="2">
    <citation type="submission" date="2025-08" db="UniProtKB">
        <authorList>
            <consortium name="Ensembl"/>
        </authorList>
    </citation>
    <scope>IDENTIFICATION</scope>
</reference>
<sequence>SWWMYIVFEEHLLYLVAGNSKPVITPFEQDHLVIDLNKSFELRCQGEKEMQWLKDRRKVRGEKAVDGMSTLHISKAQLVHMGRYTCLEKNSGEQVSIYVYVRDPNNPFRRSLVNNILTREGENASMSCLATDPSLENLHLETCSGTALASGLQYTVSLEQGIIIQNTQKTYEGCYVCTGRLGEKHVRSHDYTLIVKPVPIAPPTIEMDTHKRVILTRGERLSLTCNTTNVNGDIKLEWVTPPGSVRPFFLCFAVCFAAARFYVLNCAKTLQSDYRLLPCKINHIDQSKELFDLTIRRRFIIVKPTNNRTIHVRSGESLTLTVDMEAYPKPHTFSWRFMGHELRNTTDHVITTHSHEYRFISELRLVRLKTSESGVYSFRASNSDASVNQTFNIYVISKPEIVSHEGPVDGQVRCVAEGFPAPQITWYYCEQPYHNVITIVLFSPMFGKTEVESRVNISRGRYNTLECVATVEGEQAYTLFSIKRIVPHDLFTPLLIGSVSAAGILCLIVIMLFYKYMQKPKYQVQWKVIEGIHGNNYVYIDPSQLPYDHQWEFPRNNLRFGKTLGSGAFGKVVEATAYGLSKADSVMTVAVKMLKSSAHATEKEALMSELKVLSYLGNHMNIVNLLGACTVGGPTLVITEYCCFGDLLNFLRRKRESFISFKLEEDCYYRNVTPQSDAAGLNGYMTMRPSVAGNPLFSSSSEKRRSLRKGKQSDLFDEDSMSIDTEDLLSFSYQVAKGMEFLASKNCIHRDLAARNILLTEGRVAKICDFGLARDITTDSNYVVKGNARLPVKWMSPESIFECVYTFESDVWSYGILLWEIFSLGNSPYPGMPVDAKFYKLIKEGYRMDAPEFAPSEMYQIMRSCWEADPFNRPPFRKVVERIEQQLSDATNSKLPVTPRAREEPSSQPLLVQHEVFLEGTTLRAQRV</sequence>
<evidence type="ECO:0000256" key="14">
    <source>
        <dbReference type="ARBA" id="ARBA00022843"/>
    </source>
</evidence>
<dbReference type="PROSITE" id="PS00107">
    <property type="entry name" value="PROTEIN_KINASE_ATP"/>
    <property type="match status" value="1"/>
</dbReference>
<dbReference type="GO" id="GO:0046427">
    <property type="term" value="P:positive regulation of receptor signaling pathway via JAK-STAT"/>
    <property type="evidence" value="ECO:0007669"/>
    <property type="project" value="TreeGrafter"/>
</dbReference>
<feature type="binding site" evidence="25">
    <location>
        <begin position="565"/>
        <end position="572"/>
    </location>
    <ligand>
        <name>ATP</name>
        <dbReference type="ChEBI" id="CHEBI:30616"/>
    </ligand>
</feature>
<keyword evidence="8" id="KW-0732">Signal</keyword>
<dbReference type="InterPro" id="IPR001245">
    <property type="entry name" value="Ser-Thr/Tyr_kinase_cat_dom"/>
</dbReference>
<keyword evidence="10 25" id="KW-0547">Nucleotide-binding</keyword>
<evidence type="ECO:0000256" key="13">
    <source>
        <dbReference type="ARBA" id="ARBA00022842"/>
    </source>
</evidence>
<keyword evidence="18" id="KW-1015">Disulfide bond</keyword>
<dbReference type="InterPro" id="IPR050122">
    <property type="entry name" value="RTK"/>
</dbReference>
<evidence type="ECO:0000256" key="5">
    <source>
        <dbReference type="ARBA" id="ARBA00022679"/>
    </source>
</evidence>
<dbReference type="PROSITE" id="PS00240">
    <property type="entry name" value="RECEPTOR_TYR_KIN_III"/>
    <property type="match status" value="1"/>
</dbReference>
<dbReference type="GO" id="GO:0030318">
    <property type="term" value="P:melanocyte differentiation"/>
    <property type="evidence" value="ECO:0007669"/>
    <property type="project" value="UniProtKB-ARBA"/>
</dbReference>
<accession>A0A7N6A4S0</accession>
<evidence type="ECO:0000256" key="20">
    <source>
        <dbReference type="ARBA" id="ARBA00023180"/>
    </source>
</evidence>
<dbReference type="FunFam" id="3.30.200.20:FF:000025">
    <property type="entry name" value="Platelet-derived growth factor receptor alpha"/>
    <property type="match status" value="1"/>
</dbReference>
<evidence type="ECO:0000313" key="32">
    <source>
        <dbReference type="Ensembl" id="ENSATEP00000042774.2"/>
    </source>
</evidence>
<dbReference type="InterPro" id="IPR008266">
    <property type="entry name" value="Tyr_kinase_AS"/>
</dbReference>
<protein>
    <recommendedName>
        <fullName evidence="2">receptor protein-tyrosine kinase</fullName>
        <ecNumber evidence="2">2.7.10.1</ecNumber>
    </recommendedName>
    <alternativeName>
        <fullName evidence="22">Tyrosine-protein kinase Kit</fullName>
    </alternativeName>
</protein>
<dbReference type="GO" id="GO:0002244">
    <property type="term" value="P:hematopoietic progenitor cell differentiation"/>
    <property type="evidence" value="ECO:0007669"/>
    <property type="project" value="TreeGrafter"/>
</dbReference>
<evidence type="ECO:0000256" key="17">
    <source>
        <dbReference type="ARBA" id="ARBA00023137"/>
    </source>
</evidence>
<dbReference type="GO" id="GO:0005524">
    <property type="term" value="F:ATP binding"/>
    <property type="evidence" value="ECO:0007669"/>
    <property type="project" value="UniProtKB-UniRule"/>
</dbReference>
<dbReference type="GO" id="GO:0043235">
    <property type="term" value="C:receptor complex"/>
    <property type="evidence" value="ECO:0007669"/>
    <property type="project" value="TreeGrafter"/>
</dbReference>
<dbReference type="InterPro" id="IPR000719">
    <property type="entry name" value="Prot_kinase_dom"/>
</dbReference>
<feature type="binding site" evidence="26">
    <location>
        <position position="769"/>
    </location>
    <ligand>
        <name>Mg(2+)</name>
        <dbReference type="ChEBI" id="CHEBI:18420"/>
    </ligand>
</feature>
<dbReference type="PIRSF" id="PIRSF500951">
    <property type="entry name" value="SCGF_recepter"/>
    <property type="match status" value="1"/>
</dbReference>
<evidence type="ECO:0000256" key="25">
    <source>
        <dbReference type="PIRSR" id="PIRSR000615-2"/>
    </source>
</evidence>
<dbReference type="GO" id="GO:0046872">
    <property type="term" value="F:metal ion binding"/>
    <property type="evidence" value="ECO:0007669"/>
    <property type="project" value="UniProtKB-KW"/>
</dbReference>
<dbReference type="InterPro" id="IPR020635">
    <property type="entry name" value="Tyr_kinase_cat_dom"/>
</dbReference>
<feature type="domain" description="Ig-like" evidence="31">
    <location>
        <begin position="304"/>
        <end position="394"/>
    </location>
</feature>
<dbReference type="InterPro" id="IPR001824">
    <property type="entry name" value="Tyr_kinase_rcpt_3_CS"/>
</dbReference>
<dbReference type="GO" id="GO:0004714">
    <property type="term" value="F:transmembrane receptor protein tyrosine kinase activity"/>
    <property type="evidence" value="ECO:0007669"/>
    <property type="project" value="UniProtKB-EC"/>
</dbReference>
<evidence type="ECO:0000256" key="12">
    <source>
        <dbReference type="ARBA" id="ARBA00022840"/>
    </source>
</evidence>
<evidence type="ECO:0000256" key="24">
    <source>
        <dbReference type="PIRSR" id="PIRSR000615-1"/>
    </source>
</evidence>
<dbReference type="GO" id="GO:0097324">
    <property type="term" value="P:melanocyte migration"/>
    <property type="evidence" value="ECO:0007669"/>
    <property type="project" value="UniProtKB-ARBA"/>
</dbReference>
<dbReference type="CDD" id="cd00096">
    <property type="entry name" value="Ig"/>
    <property type="match status" value="1"/>
</dbReference>
<comment type="similarity">
    <text evidence="28">Belongs to the protein kinase superfamily. Tyr protein kinase family. CSF-1/PDGF receptor subfamily.</text>
</comment>
<evidence type="ECO:0000256" key="28">
    <source>
        <dbReference type="RuleBase" id="RU000311"/>
    </source>
</evidence>
<dbReference type="InterPro" id="IPR013783">
    <property type="entry name" value="Ig-like_fold"/>
</dbReference>
<evidence type="ECO:0000256" key="23">
    <source>
        <dbReference type="ARBA" id="ARBA00051243"/>
    </source>
</evidence>
<dbReference type="SMART" id="SM00409">
    <property type="entry name" value="IG"/>
    <property type="match status" value="3"/>
</dbReference>
<evidence type="ECO:0000256" key="21">
    <source>
        <dbReference type="ARBA" id="ARBA00023319"/>
    </source>
</evidence>
<dbReference type="FunFam" id="1.10.510.10:FF:000177">
    <property type="entry name" value="Mast/stem cell growth factor receptor"/>
    <property type="match status" value="1"/>
</dbReference>
<dbReference type="GO" id="GO:0005886">
    <property type="term" value="C:plasma membrane"/>
    <property type="evidence" value="ECO:0007669"/>
    <property type="project" value="UniProtKB-SubCell"/>
</dbReference>
<keyword evidence="6 28" id="KW-0812">Transmembrane</keyword>
<dbReference type="SUPFAM" id="SSF56112">
    <property type="entry name" value="Protein kinase-like (PK-like)"/>
    <property type="match status" value="1"/>
</dbReference>
<evidence type="ECO:0000256" key="15">
    <source>
        <dbReference type="ARBA" id="ARBA00022989"/>
    </source>
</evidence>
<dbReference type="PANTHER" id="PTHR24416">
    <property type="entry name" value="TYROSINE-PROTEIN KINASE RECEPTOR"/>
    <property type="match status" value="1"/>
</dbReference>
<dbReference type="GO" id="GO:0019838">
    <property type="term" value="F:growth factor binding"/>
    <property type="evidence" value="ECO:0007669"/>
    <property type="project" value="TreeGrafter"/>
</dbReference>
<keyword evidence="9" id="KW-0677">Repeat</keyword>
<dbReference type="GO" id="GO:0030335">
    <property type="term" value="P:positive regulation of cell migration"/>
    <property type="evidence" value="ECO:0007669"/>
    <property type="project" value="TreeGrafter"/>
</dbReference>
<keyword evidence="33" id="KW-1185">Reference proteome</keyword>
<evidence type="ECO:0000259" key="30">
    <source>
        <dbReference type="PROSITE" id="PS50011"/>
    </source>
</evidence>
<feature type="active site" description="Proton acceptor" evidence="24">
    <location>
        <position position="751"/>
    </location>
</feature>
<dbReference type="SMART" id="SM00408">
    <property type="entry name" value="IGc2"/>
    <property type="match status" value="2"/>
</dbReference>
<reference evidence="32" key="3">
    <citation type="submission" date="2025-09" db="UniProtKB">
        <authorList>
            <consortium name="Ensembl"/>
        </authorList>
    </citation>
    <scope>IDENTIFICATION</scope>
</reference>
<keyword evidence="20" id="KW-0325">Glycoprotein</keyword>
<dbReference type="SUPFAM" id="SSF48726">
    <property type="entry name" value="Immunoglobulin"/>
    <property type="match status" value="3"/>
</dbReference>
<dbReference type="GO" id="GO:0019955">
    <property type="term" value="F:cytokine binding"/>
    <property type="evidence" value="ECO:0007669"/>
    <property type="project" value="InterPro"/>
</dbReference>
<evidence type="ECO:0000256" key="4">
    <source>
        <dbReference type="ARBA" id="ARBA00022553"/>
    </source>
</evidence>
<dbReference type="AlphaFoldDB" id="A0A7N6A4S0"/>
<dbReference type="PROSITE" id="PS00109">
    <property type="entry name" value="PROTEIN_KINASE_TYR"/>
    <property type="match status" value="1"/>
</dbReference>
<evidence type="ECO:0000256" key="10">
    <source>
        <dbReference type="ARBA" id="ARBA00022741"/>
    </source>
</evidence>
<dbReference type="PROSITE" id="PS50835">
    <property type="entry name" value="IG_LIKE"/>
    <property type="match status" value="3"/>
</dbReference>
<evidence type="ECO:0000256" key="6">
    <source>
        <dbReference type="ARBA" id="ARBA00022692"/>
    </source>
</evidence>
<dbReference type="InterPro" id="IPR027263">
    <property type="entry name" value="SCGF_receptor"/>
</dbReference>
<keyword evidence="13 26" id="KW-0460">Magnesium</keyword>
<dbReference type="Pfam" id="PF07714">
    <property type="entry name" value="PK_Tyr_Ser-Thr"/>
    <property type="match status" value="1"/>
</dbReference>
<dbReference type="EC" id="2.7.10.1" evidence="2"/>
<feature type="binding site" evidence="26">
    <location>
        <position position="756"/>
    </location>
    <ligand>
        <name>Mg(2+)</name>
        <dbReference type="ChEBI" id="CHEBI:18420"/>
    </ligand>
</feature>
<dbReference type="Pfam" id="PF13927">
    <property type="entry name" value="Ig_3"/>
    <property type="match status" value="2"/>
</dbReference>
<dbReference type="GO" id="GO:0038093">
    <property type="term" value="P:Fc receptor signaling pathway"/>
    <property type="evidence" value="ECO:0007669"/>
    <property type="project" value="InterPro"/>
</dbReference>
<dbReference type="Gene3D" id="3.30.200.20">
    <property type="entry name" value="Phosphorylase Kinase, domain 1"/>
    <property type="match status" value="1"/>
</dbReference>
<evidence type="ECO:0000256" key="7">
    <source>
        <dbReference type="ARBA" id="ARBA00022723"/>
    </source>
</evidence>
<evidence type="ECO:0000256" key="2">
    <source>
        <dbReference type="ARBA" id="ARBA00011902"/>
    </source>
</evidence>
<keyword evidence="4" id="KW-0597">Phosphoprotein</keyword>
<dbReference type="PANTHER" id="PTHR24416:SF46">
    <property type="entry name" value="MAST_STEM CELL GROWTH FACTOR RECEPTOR KIT"/>
    <property type="match status" value="1"/>
</dbReference>
<proteinExistence type="inferred from homology"/>
<feature type="binding site" evidence="25">
    <location>
        <begin position="640"/>
        <end position="646"/>
    </location>
    <ligand>
        <name>ATP</name>
        <dbReference type="ChEBI" id="CHEBI:30616"/>
    </ligand>
</feature>
<dbReference type="InterPro" id="IPR036179">
    <property type="entry name" value="Ig-like_dom_sf"/>
</dbReference>
<keyword evidence="3" id="KW-1003">Cell membrane</keyword>
<dbReference type="PIRSF" id="PIRSF000615">
    <property type="entry name" value="TyrPK_CSF1-R"/>
    <property type="match status" value="1"/>
</dbReference>
<feature type="transmembrane region" description="Helical" evidence="29">
    <location>
        <begin position="490"/>
        <end position="514"/>
    </location>
</feature>
<feature type="binding site" evidence="26">
    <location>
        <position position="537"/>
    </location>
    <ligand>
        <name>Mg(2+)</name>
        <dbReference type="ChEBI" id="CHEBI:18420"/>
    </ligand>
</feature>
<keyword evidence="16 29" id="KW-0472">Membrane</keyword>
<dbReference type="SMART" id="SM00219">
    <property type="entry name" value="TyrKc"/>
    <property type="match status" value="1"/>
</dbReference>
<comment type="subcellular location">
    <subcellularLocation>
        <location evidence="1">Cell membrane</location>
        <topology evidence="1">Single-pass type I membrane protein</topology>
    </subcellularLocation>
    <subcellularLocation>
        <location evidence="28">Membrane</location>
        <topology evidence="28">Single-pass type I membrane protein</topology>
    </subcellularLocation>
</comment>
<evidence type="ECO:0000256" key="22">
    <source>
        <dbReference type="ARBA" id="ARBA00032147"/>
    </source>
</evidence>
<keyword evidence="14" id="KW-0832">Ubl conjugation</keyword>
<keyword evidence="17" id="KW-0829">Tyrosine-protein kinase</keyword>
<keyword evidence="12 25" id="KW-0067">ATP-binding</keyword>
<dbReference type="InterPro" id="IPR011009">
    <property type="entry name" value="Kinase-like_dom_sf"/>
</dbReference>
<feature type="domain" description="Ig-like" evidence="31">
    <location>
        <begin position="203"/>
        <end position="291"/>
    </location>
</feature>
<dbReference type="Gene3D" id="2.60.40.10">
    <property type="entry name" value="Immunoglobulins"/>
    <property type="match status" value="4"/>
</dbReference>
<evidence type="ECO:0000256" key="3">
    <source>
        <dbReference type="ARBA" id="ARBA00022475"/>
    </source>
</evidence>
<comment type="catalytic activity">
    <reaction evidence="23">
        <text>L-tyrosyl-[protein] + ATP = O-phospho-L-tyrosyl-[protein] + ADP + H(+)</text>
        <dbReference type="Rhea" id="RHEA:10596"/>
        <dbReference type="Rhea" id="RHEA-COMP:10136"/>
        <dbReference type="Rhea" id="RHEA-COMP:20101"/>
        <dbReference type="ChEBI" id="CHEBI:15378"/>
        <dbReference type="ChEBI" id="CHEBI:30616"/>
        <dbReference type="ChEBI" id="CHEBI:46858"/>
        <dbReference type="ChEBI" id="CHEBI:61978"/>
        <dbReference type="ChEBI" id="CHEBI:456216"/>
        <dbReference type="EC" id="2.7.10.1"/>
    </reaction>
</comment>
<evidence type="ECO:0000256" key="1">
    <source>
        <dbReference type="ARBA" id="ARBA00004251"/>
    </source>
</evidence>
<evidence type="ECO:0000256" key="9">
    <source>
        <dbReference type="ARBA" id="ARBA00022737"/>
    </source>
</evidence>
<evidence type="ECO:0000256" key="26">
    <source>
        <dbReference type="PIRSR" id="PIRSR000615-3"/>
    </source>
</evidence>
<dbReference type="GO" id="GO:0030183">
    <property type="term" value="P:B cell differentiation"/>
    <property type="evidence" value="ECO:0007669"/>
    <property type="project" value="TreeGrafter"/>
</dbReference>
<keyword evidence="11" id="KW-0418">Kinase</keyword>
<evidence type="ECO:0000256" key="18">
    <source>
        <dbReference type="ARBA" id="ARBA00023157"/>
    </source>
</evidence>
<dbReference type="GeneTree" id="ENSGT00940000155626"/>
<dbReference type="InterPro" id="IPR007110">
    <property type="entry name" value="Ig-like_dom"/>
</dbReference>
<dbReference type="Proteomes" id="UP000265040">
    <property type="component" value="Chromosome 4"/>
</dbReference>
<dbReference type="InterPro" id="IPR003598">
    <property type="entry name" value="Ig_sub2"/>
</dbReference>
<evidence type="ECO:0000256" key="29">
    <source>
        <dbReference type="SAM" id="Phobius"/>
    </source>
</evidence>
<evidence type="ECO:0000256" key="11">
    <source>
        <dbReference type="ARBA" id="ARBA00022777"/>
    </source>
</evidence>
<dbReference type="InterPro" id="IPR003599">
    <property type="entry name" value="Ig_sub"/>
</dbReference>
<organism evidence="32 33">
    <name type="scientific">Anabas testudineus</name>
    <name type="common">Climbing perch</name>
    <name type="synonym">Anthias testudineus</name>
    <dbReference type="NCBI Taxonomy" id="64144"/>
    <lineage>
        <taxon>Eukaryota</taxon>
        <taxon>Metazoa</taxon>
        <taxon>Chordata</taxon>
        <taxon>Craniata</taxon>
        <taxon>Vertebrata</taxon>
        <taxon>Euteleostomi</taxon>
        <taxon>Actinopterygii</taxon>
        <taxon>Neopterygii</taxon>
        <taxon>Teleostei</taxon>
        <taxon>Neoteleostei</taxon>
        <taxon>Acanthomorphata</taxon>
        <taxon>Anabantaria</taxon>
        <taxon>Anabantiformes</taxon>
        <taxon>Anabantoidei</taxon>
        <taxon>Anabantidae</taxon>
        <taxon>Anabas</taxon>
    </lineage>
</organism>
<evidence type="ECO:0000256" key="27">
    <source>
        <dbReference type="PROSITE-ProRule" id="PRU10141"/>
    </source>
</evidence>
<feature type="binding site" evidence="25">
    <location>
        <position position="755"/>
    </location>
    <ligand>
        <name>ATP</name>
        <dbReference type="ChEBI" id="CHEBI:30616"/>
    </ligand>
</feature>
<dbReference type="Gene3D" id="1.10.510.10">
    <property type="entry name" value="Transferase(Phosphotransferase) domain 1"/>
    <property type="match status" value="1"/>
</dbReference>
<reference evidence="32" key="1">
    <citation type="submission" date="2021-04" db="EMBL/GenBank/DDBJ databases">
        <authorList>
            <consortium name="Wellcome Sanger Institute Data Sharing"/>
        </authorList>
    </citation>
    <scope>NUCLEOTIDE SEQUENCE [LARGE SCALE GENOMIC DNA]</scope>
</reference>
<feature type="domain" description="Protein kinase" evidence="30">
    <location>
        <begin position="558"/>
        <end position="887"/>
    </location>
</feature>
<evidence type="ECO:0000256" key="8">
    <source>
        <dbReference type="ARBA" id="ARBA00022729"/>
    </source>
</evidence>
<dbReference type="GO" id="GO:0038109">
    <property type="term" value="P:Kit signaling pathway"/>
    <property type="evidence" value="ECO:0007669"/>
    <property type="project" value="InterPro"/>
</dbReference>
<feature type="domain" description="Ig-like" evidence="31">
    <location>
        <begin position="22"/>
        <end position="96"/>
    </location>
</feature>
<keyword evidence="7 26" id="KW-0479">Metal-binding</keyword>
<dbReference type="Ensembl" id="ENSATET00000059228.2">
    <property type="protein sequence ID" value="ENSATEP00000042774.2"/>
    <property type="gene ID" value="ENSATEG00000015042.3"/>
</dbReference>
<keyword evidence="5" id="KW-0808">Transferase</keyword>
<evidence type="ECO:0000256" key="16">
    <source>
        <dbReference type="ARBA" id="ARBA00023136"/>
    </source>
</evidence>